<dbReference type="GO" id="GO:0003743">
    <property type="term" value="F:translation initiation factor activity"/>
    <property type="evidence" value="ECO:0007669"/>
    <property type="project" value="UniProtKB-KW"/>
</dbReference>
<keyword evidence="6 7" id="KW-1267">Proteomics identification</keyword>
<evidence type="ECO:0000256" key="1">
    <source>
        <dbReference type="ARBA" id="ARBA00022540"/>
    </source>
</evidence>
<dbReference type="ExpressionAtlas" id="A0A0B4J1Y7">
    <property type="expression patterns" value="baseline and differential"/>
</dbReference>
<reference evidence="4" key="6">
    <citation type="submission" date="2025-08" db="UniProtKB">
        <authorList>
            <consortium name="Ensembl"/>
        </authorList>
    </citation>
    <scope>IDENTIFICATION</scope>
</reference>
<keyword evidence="2" id="KW-0648">Protein biosynthesis</keyword>
<proteinExistence type="evidence at protein level"/>
<dbReference type="VEuPathDB" id="HostDB:ENSG00000242372"/>
<evidence type="ECO:0000313" key="5">
    <source>
        <dbReference type="Proteomes" id="UP000005640"/>
    </source>
</evidence>
<keyword evidence="1" id="KW-0396">Initiation factor</keyword>
<keyword evidence="5" id="KW-1185">Reference proteome</keyword>
<dbReference type="HGNC" id="HGNC:6159">
    <property type="gene designation" value="EIF6"/>
</dbReference>
<reference evidence="9" key="5">
    <citation type="journal article" date="2015" name="Proteomics">
        <title>N-terminome analysis of the human mitochondrial proteome.</title>
        <authorList>
            <person name="Vaca Jacome A.S."/>
            <person name="Rabilloud T."/>
            <person name="Schaeffer-Reiss C."/>
            <person name="Rompais M."/>
            <person name="Ayoub D."/>
            <person name="Lane L."/>
            <person name="Bairoch A."/>
            <person name="Van Dorsselaer A."/>
            <person name="Carapito C."/>
        </authorList>
    </citation>
    <scope>IDENTIFICATION BY MASS SPECTROMETRY [LARGE SCALE ANALYSIS]</scope>
</reference>
<evidence type="ECO:0007829" key="7">
    <source>
        <dbReference type="ProteomicsDB" id="A0A0B4J1Y7"/>
    </source>
</evidence>
<reference evidence="4 5" key="3">
    <citation type="journal article" date="2004" name="Nature">
        <title>Finishing the euchromatic sequence of the human genome.</title>
        <authorList>
            <consortium name="International Human Genome Sequencing Consortium"/>
        </authorList>
    </citation>
    <scope>NUCLEOTIDE SEQUENCE [LARGE SCALE GENOMIC DNA]</scope>
</reference>
<dbReference type="Pfam" id="PF01912">
    <property type="entry name" value="eIF-6"/>
    <property type="match status" value="1"/>
</dbReference>
<dbReference type="ChiTaRS" id="EIF6">
    <property type="organism name" value="human"/>
</dbReference>
<reference evidence="8" key="4">
    <citation type="journal article" date="2011" name="BMC Syst. Biol.">
        <title>Initial characterization of the human central proteome.</title>
        <authorList>
            <person name="Burkard T.R."/>
            <person name="Planyavsky M."/>
            <person name="Kaupe I."/>
            <person name="Breitwieser F.P."/>
            <person name="Burckstummer T."/>
            <person name="Bennett K.L."/>
            <person name="Superti-Furga G."/>
            <person name="Colinge J."/>
        </authorList>
    </citation>
    <scope>IDENTIFICATION BY MASS SPECTROMETRY [LARGE SCALE ANALYSIS]</scope>
</reference>
<accession>A0A0B4J1Y7</accession>
<dbReference type="Ensembl" id="ENST00000447927.6">
    <property type="protein sequence ID" value="ENSP00000411450.2"/>
    <property type="gene ID" value="ENSG00000242372.9"/>
</dbReference>
<evidence type="ECO:0000256" key="2">
    <source>
        <dbReference type="ARBA" id="ARBA00022917"/>
    </source>
</evidence>
<evidence type="ECO:0007829" key="9">
    <source>
        <dbReference type="PubMed" id="25944712"/>
    </source>
</evidence>
<reference evidence="4 5" key="2">
    <citation type="journal article" date="2001" name="Nature">
        <title>The DNA sequence and comparative analysis of human chromosome 20.</title>
        <authorList>
            <person name="Deloukas P."/>
            <person name="Matthews L.H."/>
            <person name="Ashurst J."/>
            <person name="Burton J."/>
            <person name="Gilbert J.G."/>
            <person name="Jones M."/>
            <person name="Stavrides G."/>
            <person name="Almeida J.P."/>
            <person name="Babbage A.K."/>
            <person name="Bagguley C.L."/>
            <person name="Bailey J."/>
            <person name="Barlow K.F."/>
            <person name="Bates K.N."/>
            <person name="Beard L.M."/>
            <person name="Beare D.M."/>
            <person name="Beasley O.P."/>
            <person name="Bird C.P."/>
            <person name="Blakey S.E."/>
            <person name="Bridgeman A.M."/>
            <person name="Brown A.J."/>
            <person name="Buck D."/>
            <person name="Burrill W."/>
            <person name="Butler A.P."/>
            <person name="Carder C."/>
            <person name="Carter N.P."/>
            <person name="Chapman J.C."/>
            <person name="Clamp M."/>
            <person name="Clark G."/>
            <person name="Clark L.N."/>
            <person name="Clark S.Y."/>
            <person name="Clee C.M."/>
            <person name="Clegg S."/>
            <person name="Cobley V.E."/>
            <person name="Collier R.E."/>
            <person name="Connor R."/>
            <person name="Corby N.R."/>
            <person name="Coulson A."/>
            <person name="Coville G.J."/>
            <person name="Deadman R."/>
            <person name="Dhami P."/>
            <person name="Dunn M."/>
            <person name="Ellington A.G."/>
            <person name="Frankland J.A."/>
            <person name="Fraser A."/>
            <person name="French L."/>
            <person name="Garner P."/>
            <person name="Grafham D.V."/>
            <person name="Griffiths C."/>
            <person name="Griffiths M.N."/>
            <person name="Gwilliam R."/>
            <person name="Hall R.E."/>
            <person name="Hammond S."/>
            <person name="Harley J.L."/>
            <person name="Heath P.D."/>
            <person name="Ho S."/>
            <person name="Holden J.L."/>
            <person name="Howden P.J."/>
            <person name="Huckle E."/>
            <person name="Hunt A.R."/>
            <person name="Hunt S.E."/>
            <person name="Jekosch K."/>
            <person name="Johnson C.M."/>
            <person name="Johnson D."/>
            <person name="Kay M.P."/>
            <person name="Kimberley A.M."/>
            <person name="King A."/>
            <person name="Knights A."/>
            <person name="Laird G.K."/>
            <person name="Lawlor S."/>
            <person name="Lehvaslaiho M.H."/>
            <person name="Leversha M."/>
            <person name="Lloyd C."/>
            <person name="Lloyd D.M."/>
            <person name="Lovell J.D."/>
            <person name="Marsh V.L."/>
            <person name="Martin S.L."/>
            <person name="McConnachie L.J."/>
            <person name="McLay K."/>
            <person name="McMurray A.A."/>
            <person name="Milne S."/>
            <person name="Mistry D."/>
            <person name="Moore M.J."/>
            <person name="Mullikin J.C."/>
            <person name="Nickerson T."/>
            <person name="Oliver K."/>
            <person name="Parker A."/>
            <person name="Patel R."/>
            <person name="Pearce T.A."/>
            <person name="Peck A.I."/>
            <person name="Phillimore B.J."/>
            <person name="Prathalingam S.R."/>
            <person name="Plumb R.W."/>
            <person name="Ramsay H."/>
            <person name="Rice C.M."/>
            <person name="Ross M.T."/>
            <person name="Scott C.E."/>
            <person name="Sehra H.K."/>
            <person name="Shownkeen R."/>
            <person name="Sims S."/>
            <person name="Skuce C.D."/>
            <person name="Smith M.L."/>
            <person name="Soderlund C."/>
            <person name="Steward C.A."/>
            <person name="Sulston J.E."/>
            <person name="Swann M."/>
            <person name="Sycamore N."/>
            <person name="Taylor R."/>
            <person name="Tee L."/>
            <person name="Thomas D.W."/>
            <person name="Thorpe A."/>
            <person name="Tracey A."/>
            <person name="Tromans A.C."/>
            <person name="Vaudin M."/>
            <person name="Wall M."/>
            <person name="Wallis J.M."/>
            <person name="Whitehead S.L."/>
            <person name="Whittaker P."/>
            <person name="Willey D.L."/>
            <person name="Williams L."/>
            <person name="Williams S.A."/>
            <person name="Wilming L."/>
            <person name="Wray P.W."/>
            <person name="Hubbard T."/>
            <person name="Durbin R.M."/>
            <person name="Bentley D.R."/>
            <person name="Beck S."/>
            <person name="Rogers J."/>
        </authorList>
    </citation>
    <scope>NUCLEOTIDE SEQUENCE [LARGE SCALE GENOMIC DNA]</scope>
</reference>
<dbReference type="OpenTargets" id="ENSG00000242372"/>
<name>A0A0B4J1Y7_HUMAN</name>
<evidence type="ECO:0007829" key="6">
    <source>
        <dbReference type="PeptideAtlas" id="A0A0B4J1Y7"/>
    </source>
</evidence>
<reference evidence="4" key="7">
    <citation type="submission" date="2025-09" db="UniProtKB">
        <authorList>
            <consortium name="Ensembl"/>
        </authorList>
    </citation>
    <scope>IDENTIFICATION</scope>
</reference>
<dbReference type="OrthoDB" id="4155914at2759"/>
<organism evidence="4 5">
    <name type="scientific">Homo sapiens</name>
    <name type="common">Human</name>
    <dbReference type="NCBI Taxonomy" id="9606"/>
    <lineage>
        <taxon>Eukaryota</taxon>
        <taxon>Metazoa</taxon>
        <taxon>Chordata</taxon>
        <taxon>Craniata</taxon>
        <taxon>Vertebrata</taxon>
        <taxon>Euteleostomi</taxon>
        <taxon>Mammalia</taxon>
        <taxon>Eutheria</taxon>
        <taxon>Euarchontoglires</taxon>
        <taxon>Primates</taxon>
        <taxon>Haplorrhini</taxon>
        <taxon>Catarrhini</taxon>
        <taxon>Hominidae</taxon>
        <taxon>Homo</taxon>
    </lineage>
</organism>
<dbReference type="Proteomes" id="UP000005640">
    <property type="component" value="Chromosome 20"/>
</dbReference>
<dbReference type="InterPro" id="IPR002769">
    <property type="entry name" value="eIF6"/>
</dbReference>
<dbReference type="GO" id="GO:0043022">
    <property type="term" value="F:ribosome binding"/>
    <property type="evidence" value="ECO:0007669"/>
    <property type="project" value="InterPro"/>
</dbReference>
<dbReference type="GeneTree" id="ENSGT00390000015972"/>
<evidence type="ECO:0007829" key="8">
    <source>
        <dbReference type="PubMed" id="21269460"/>
    </source>
</evidence>
<dbReference type="MassIVE" id="A0A0B4J1Y7"/>
<dbReference type="Gene3D" id="3.75.10.10">
    <property type="entry name" value="L-arginine/glycine Amidinotransferase, Chain A"/>
    <property type="match status" value="1"/>
</dbReference>
<sequence>MAVRASFENNCEIGCFAKLTNTYCLVAIGGSENFYSVFEGELSDTIPVVHASIAGCRIIGRMCVGDRRNSGRCAQGGSLQTDSGRPGASRKLLCLQQSGRAGASQDFN</sequence>
<dbReference type="SMR" id="A0A0B4J1Y7"/>
<dbReference type="AlphaFoldDB" id="A0A0B4J1Y7"/>
<dbReference type="EMBL" id="AL121753">
    <property type="status" value="NOT_ANNOTATED_CDS"/>
    <property type="molecule type" value="Genomic_DNA"/>
</dbReference>
<evidence type="ECO:0000313" key="4">
    <source>
        <dbReference type="Ensembl" id="ENSP00000411450.2"/>
    </source>
</evidence>
<evidence type="ECO:0000256" key="3">
    <source>
        <dbReference type="SAM" id="MobiDB-lite"/>
    </source>
</evidence>
<protein>
    <submittedName>
        <fullName evidence="4">Eukaryotic translation initiation factor 6</fullName>
    </submittedName>
</protein>
<dbReference type="HOGENOM" id="CLU_2196020_0_0_1"/>
<dbReference type="SMART" id="SM00654">
    <property type="entry name" value="eIF6"/>
    <property type="match status" value="1"/>
</dbReference>
<dbReference type="SUPFAM" id="SSF55909">
    <property type="entry name" value="Pentein"/>
    <property type="match status" value="1"/>
</dbReference>
<gene>
    <name evidence="4" type="primary">EIF6</name>
</gene>
<dbReference type="GO" id="GO:0042256">
    <property type="term" value="P:cytosolic ribosome assembly"/>
    <property type="evidence" value="ECO:0007669"/>
    <property type="project" value="InterPro"/>
</dbReference>
<dbReference type="Ensembl" id="ENST00000447927.6">
    <property type="protein sequence ID" value="ENSP00000411450.2"/>
    <property type="gene ID" value="ENSG00000242372.10"/>
</dbReference>
<reference evidence="4 5" key="1">
    <citation type="journal article" date="2001" name="Nature">
        <title>Initial sequencing and analysis of the human genome.</title>
        <authorList>
            <consortium name="International Human Genome Sequencing Consortium"/>
            <person name="Lander E.S."/>
            <person name="Linton L.M."/>
            <person name="Birren B."/>
            <person name="Nusbaum C."/>
            <person name="Zody M.C."/>
            <person name="Baldwin J."/>
            <person name="Devon K."/>
            <person name="Dewar K."/>
            <person name="Doyle M."/>
            <person name="FitzHugh W."/>
            <person name="Funke R."/>
            <person name="Gage D."/>
            <person name="Harris K."/>
            <person name="Heaford A."/>
            <person name="Howland J."/>
            <person name="Kann L."/>
            <person name="Lehoczky J."/>
            <person name="LeVine R."/>
            <person name="McEwan P."/>
            <person name="McKernan K."/>
            <person name="Meldrim J."/>
            <person name="Mesirov J.P."/>
            <person name="Miranda C."/>
            <person name="Morris W."/>
            <person name="Naylor J."/>
            <person name="Raymond C."/>
            <person name="Rosetti M."/>
            <person name="Santos R."/>
            <person name="Sheridan A."/>
            <person name="Sougnez C."/>
            <person name="Stange-Thomann N."/>
            <person name="Stojanovic N."/>
            <person name="Subramanian A."/>
            <person name="Wyman D."/>
            <person name="Rogers J."/>
            <person name="Sulston J."/>
            <person name="Ainscough R."/>
            <person name="Beck S."/>
            <person name="Bentley D."/>
            <person name="Burton J."/>
            <person name="Clee C."/>
            <person name="Carter N."/>
            <person name="Coulson A."/>
            <person name="Deadman R."/>
            <person name="Deloukas P."/>
            <person name="Dunham A."/>
            <person name="Dunham I."/>
            <person name="Durbin R."/>
            <person name="French L."/>
            <person name="Grafham D."/>
            <person name="Gregory S."/>
            <person name="Hubbard T."/>
            <person name="Humphray S."/>
            <person name="Hunt A."/>
            <person name="Jones M."/>
            <person name="Lloyd C."/>
            <person name="McMurray A."/>
            <person name="Matthews L."/>
            <person name="Mercer S."/>
            <person name="Milne S."/>
            <person name="Mullikin J.C."/>
            <person name="Mungall A."/>
            <person name="Plumb R."/>
            <person name="Ross M."/>
            <person name="Shownkeen R."/>
            <person name="Sims S."/>
            <person name="Waterston R.H."/>
            <person name="Wilson R.K."/>
            <person name="Hillier L.W."/>
            <person name="McPherson J.D."/>
            <person name="Marra M.A."/>
            <person name="Mardis E.R."/>
            <person name="Fulton L.A."/>
            <person name="Chinwalla A.T."/>
            <person name="Pepin K.H."/>
            <person name="Gish W.R."/>
            <person name="Chissoe S.L."/>
            <person name="Wendl M.C."/>
            <person name="Delehaunty K.D."/>
            <person name="Miner T.L."/>
            <person name="Delehaunty A."/>
            <person name="Kramer J.B."/>
            <person name="Cook L.L."/>
            <person name="Fulton R.S."/>
            <person name="Johnson D.L."/>
            <person name="Minx P.J."/>
            <person name="Clifton S.W."/>
            <person name="Hawkins T."/>
            <person name="Branscomb E."/>
            <person name="Predki P."/>
            <person name="Richardson P."/>
            <person name="Wenning S."/>
            <person name="Slezak T."/>
            <person name="Doggett N."/>
            <person name="Cheng J.F."/>
            <person name="Olsen A."/>
            <person name="Lucas S."/>
            <person name="Elkin C."/>
            <person name="Uberbacher E."/>
            <person name="Frazier M."/>
            <person name="Gibbs R.A."/>
            <person name="Muzny D.M."/>
            <person name="Scherer S.E."/>
            <person name="Bouck J.B."/>
            <person name="Sodergren E.J."/>
            <person name="Worley K.C."/>
            <person name="Rives C.M."/>
            <person name="Gorrell J.H."/>
            <person name="Metzker M.L."/>
            <person name="Naylor S.L."/>
            <person name="Kucherlapati R.S."/>
            <person name="Nelson D.L."/>
            <person name="Weinstock G.M."/>
            <person name="Sakaki Y."/>
            <person name="Fujiyama A."/>
            <person name="Hattori M."/>
            <person name="Yada T."/>
            <person name="Toyoda A."/>
            <person name="Itoh T."/>
            <person name="Kawagoe C."/>
            <person name="Watanabe H."/>
            <person name="Totoki Y."/>
            <person name="Taylor T."/>
            <person name="Weissenbach J."/>
            <person name="Heilig R."/>
            <person name="Saurin W."/>
            <person name="Artiguenave F."/>
            <person name="Brottier P."/>
            <person name="Bruls T."/>
            <person name="Pelletier E."/>
            <person name="Robert C."/>
            <person name="Wincker P."/>
            <person name="Smith D.R."/>
            <person name="Doucette-Stamm L."/>
            <person name="Rubenfield M."/>
            <person name="Weinstock K."/>
            <person name="Lee H.M."/>
            <person name="Dubois J."/>
            <person name="Rosenthal A."/>
            <person name="Platzer M."/>
            <person name="Nyakatura G."/>
            <person name="Taudien S."/>
            <person name="Rump A."/>
            <person name="Yang H."/>
            <person name="Yu J."/>
            <person name="Wang J."/>
            <person name="Huang G."/>
            <person name="Gu J."/>
            <person name="Hood L."/>
            <person name="Rowen L."/>
            <person name="Madan A."/>
            <person name="Qin S."/>
            <person name="Davis R.W."/>
            <person name="Federspiel N.A."/>
            <person name="Abola A.P."/>
            <person name="Proctor M.J."/>
            <person name="Myers R.M."/>
            <person name="Schmutz J."/>
            <person name="Dickson M."/>
            <person name="Grimwood J."/>
            <person name="Cox D.R."/>
            <person name="Olson M.V."/>
            <person name="Kaul R."/>
            <person name="Raymond C."/>
            <person name="Shimizu N."/>
            <person name="Kawasaki K."/>
            <person name="Minoshima S."/>
            <person name="Evans G.A."/>
            <person name="Athanasiou M."/>
            <person name="Schultz R."/>
            <person name="Roe B.A."/>
            <person name="Chen F."/>
            <person name="Pan H."/>
            <person name="Ramser J."/>
            <person name="Lehrach H."/>
            <person name="Reinhardt R."/>
            <person name="McCombie W.R."/>
            <person name="de la Bastide M."/>
            <person name="Dedhia N."/>
            <person name="Blocker H."/>
            <person name="Hornischer K."/>
            <person name="Nordsiek G."/>
            <person name="Agarwala R."/>
            <person name="Aravind L."/>
            <person name="Bailey J.A."/>
            <person name="Bateman A."/>
            <person name="Batzoglou S."/>
            <person name="Birney E."/>
            <person name="Bork P."/>
            <person name="Brown D.G."/>
            <person name="Burge C.B."/>
            <person name="Cerutti L."/>
            <person name="Chen H.C."/>
            <person name="Church D."/>
            <person name="Clamp M."/>
            <person name="Copley R.R."/>
            <person name="Doerks T."/>
            <person name="Eddy S.R."/>
            <person name="Eichler E.E."/>
            <person name="Furey T.S."/>
            <person name="Galagan J."/>
            <person name="Gilbert J.G."/>
            <person name="Harmon C."/>
            <person name="Hayashizaki Y."/>
            <person name="Haussler D."/>
            <person name="Hermjakob H."/>
            <person name="Hokamp K."/>
            <person name="Jang W."/>
            <person name="Johnson L.S."/>
            <person name="Jones T.A."/>
            <person name="Kasif S."/>
            <person name="Kaspryzk A."/>
            <person name="Kennedy S."/>
            <person name="Kent W.J."/>
            <person name="Kitts P."/>
            <person name="Koonin E.V."/>
            <person name="Korf I."/>
            <person name="Kulp D."/>
            <person name="Lancet D."/>
            <person name="Lowe T.M."/>
            <person name="McLysaght A."/>
            <person name="Mikkelsen T."/>
            <person name="Moran J.V."/>
            <person name="Mulder N."/>
            <person name="Pollara V.J."/>
            <person name="Ponting C.P."/>
            <person name="Schuler G."/>
            <person name="Schultz J."/>
            <person name="Slater G."/>
            <person name="Smit A.F."/>
            <person name="Stupka E."/>
            <person name="Szustakowski J."/>
            <person name="Thierry-Mieg D."/>
            <person name="Thierry-Mieg J."/>
            <person name="Wagner L."/>
            <person name="Wallis J."/>
            <person name="Wheeler R."/>
            <person name="Williams A."/>
            <person name="Wolf Y.I."/>
            <person name="Wolfe K.H."/>
            <person name="Yang S.P."/>
            <person name="Yeh R.F."/>
            <person name="Collins F."/>
            <person name="Guyer M.S."/>
            <person name="Peterson J."/>
            <person name="Felsenfeld A."/>
            <person name="Wetterstrand K.A."/>
            <person name="Patrinos A."/>
            <person name="Morgan M.J."/>
            <person name="de Jong P."/>
            <person name="Catanese J.J."/>
            <person name="Osoegawa K."/>
            <person name="Shizuya H."/>
            <person name="Choi S."/>
            <person name="Chen Y.J."/>
        </authorList>
    </citation>
    <scope>NUCLEOTIDE SEQUENCE [LARGE SCALE GENOMIC DNA]</scope>
</reference>
<feature type="region of interest" description="Disordered" evidence="3">
    <location>
        <begin position="68"/>
        <end position="87"/>
    </location>
</feature>
<dbReference type="Bgee" id="ENSG00000242372">
    <property type="expression patterns" value="Expressed in esophagus mucosa and 113 other cell types or tissues"/>
</dbReference>
<dbReference type="PANTHER" id="PTHR10784">
    <property type="entry name" value="TRANSLATION INITIATION FACTOR 6"/>
    <property type="match status" value="1"/>
</dbReference>